<dbReference type="Proteomes" id="UP000324222">
    <property type="component" value="Unassembled WGS sequence"/>
</dbReference>
<keyword evidence="2" id="KW-1185">Reference proteome</keyword>
<evidence type="ECO:0000313" key="2">
    <source>
        <dbReference type="Proteomes" id="UP000324222"/>
    </source>
</evidence>
<dbReference type="AlphaFoldDB" id="A0A5B7GXE0"/>
<comment type="caution">
    <text evidence="1">The sequence shown here is derived from an EMBL/GenBank/DDBJ whole genome shotgun (WGS) entry which is preliminary data.</text>
</comment>
<accession>A0A5B7GXE0</accession>
<dbReference type="EMBL" id="VSRR010020881">
    <property type="protein sequence ID" value="MPC63492.1"/>
    <property type="molecule type" value="Genomic_DNA"/>
</dbReference>
<proteinExistence type="predicted"/>
<protein>
    <submittedName>
        <fullName evidence="1">Uncharacterized protein</fullName>
    </submittedName>
</protein>
<name>A0A5B7GXE0_PORTR</name>
<sequence length="82" mass="9097">MVAMAELRTQMSLCTCLPSCALPTNTYGKLPLTQFVVLRDGGTSLDKRTIDTIRILFSSYPQTPARNNCKSVYCSFPSVMEL</sequence>
<organism evidence="1 2">
    <name type="scientific">Portunus trituberculatus</name>
    <name type="common">Swimming crab</name>
    <name type="synonym">Neptunus trituberculatus</name>
    <dbReference type="NCBI Taxonomy" id="210409"/>
    <lineage>
        <taxon>Eukaryota</taxon>
        <taxon>Metazoa</taxon>
        <taxon>Ecdysozoa</taxon>
        <taxon>Arthropoda</taxon>
        <taxon>Crustacea</taxon>
        <taxon>Multicrustacea</taxon>
        <taxon>Malacostraca</taxon>
        <taxon>Eumalacostraca</taxon>
        <taxon>Eucarida</taxon>
        <taxon>Decapoda</taxon>
        <taxon>Pleocyemata</taxon>
        <taxon>Brachyura</taxon>
        <taxon>Eubrachyura</taxon>
        <taxon>Portunoidea</taxon>
        <taxon>Portunidae</taxon>
        <taxon>Portuninae</taxon>
        <taxon>Portunus</taxon>
    </lineage>
</organism>
<evidence type="ECO:0000313" key="1">
    <source>
        <dbReference type="EMBL" id="MPC63492.1"/>
    </source>
</evidence>
<gene>
    <name evidence="1" type="ORF">E2C01_057590</name>
</gene>
<reference evidence="1 2" key="1">
    <citation type="submission" date="2019-05" db="EMBL/GenBank/DDBJ databases">
        <title>Another draft genome of Portunus trituberculatus and its Hox gene families provides insights of decapod evolution.</title>
        <authorList>
            <person name="Jeong J.-H."/>
            <person name="Song I."/>
            <person name="Kim S."/>
            <person name="Choi T."/>
            <person name="Kim D."/>
            <person name="Ryu S."/>
            <person name="Kim W."/>
        </authorList>
    </citation>
    <scope>NUCLEOTIDE SEQUENCE [LARGE SCALE GENOMIC DNA]</scope>
    <source>
        <tissue evidence="1">Muscle</tissue>
    </source>
</reference>